<gene>
    <name evidence="1" type="ORF">GWR21_29355</name>
</gene>
<dbReference type="Proteomes" id="UP000476411">
    <property type="component" value="Chromosome"/>
</dbReference>
<proteinExistence type="predicted"/>
<dbReference type="EMBL" id="CP048113">
    <property type="protein sequence ID" value="QHS63542.1"/>
    <property type="molecule type" value="Genomic_DNA"/>
</dbReference>
<organism evidence="1 2">
    <name type="scientific">Chitinophaga agri</name>
    <dbReference type="NCBI Taxonomy" id="2703787"/>
    <lineage>
        <taxon>Bacteria</taxon>
        <taxon>Pseudomonadati</taxon>
        <taxon>Bacteroidota</taxon>
        <taxon>Chitinophagia</taxon>
        <taxon>Chitinophagales</taxon>
        <taxon>Chitinophagaceae</taxon>
        <taxon>Chitinophaga</taxon>
    </lineage>
</organism>
<dbReference type="RefSeq" id="WP_162335258.1">
    <property type="nucleotide sequence ID" value="NZ_CP048113.1"/>
</dbReference>
<dbReference type="AlphaFoldDB" id="A0A6B9ZMR7"/>
<protein>
    <submittedName>
        <fullName evidence="1">Uncharacterized protein</fullName>
    </submittedName>
</protein>
<evidence type="ECO:0000313" key="2">
    <source>
        <dbReference type="Proteomes" id="UP000476411"/>
    </source>
</evidence>
<name>A0A6B9ZMR7_9BACT</name>
<accession>A0A6B9ZMR7</accession>
<keyword evidence="2" id="KW-1185">Reference proteome</keyword>
<evidence type="ECO:0000313" key="1">
    <source>
        <dbReference type="EMBL" id="QHS63542.1"/>
    </source>
</evidence>
<sequence>MCRFIERIAADKGMLTEDVQCIVTAVTGYLVKKVPALEQVIEDVFEDAGEDLLNDHIGKMIISIQRDQWKEKFKDFLVYPVGK</sequence>
<reference evidence="1 2" key="1">
    <citation type="submission" date="2020-01" db="EMBL/GenBank/DDBJ databases">
        <title>Complete genome sequence of Chitinophaga sp. H33E-04 isolated from quinoa roots.</title>
        <authorList>
            <person name="Weon H.-Y."/>
            <person name="Lee S.A."/>
        </authorList>
    </citation>
    <scope>NUCLEOTIDE SEQUENCE [LARGE SCALE GENOMIC DNA]</scope>
    <source>
        <strain evidence="1 2">H33E-04</strain>
    </source>
</reference>
<dbReference type="KEGG" id="chih:GWR21_29355"/>